<sequence length="199" mass="18626">MKSAILLSAVLGLATAQNFAGQPPCAVPCLKTAIEKAGCALSDEGCQCGSGKAAIAAAVGGCLVAACKIDELLVAQKAGNDACLAYSATGPTPNNGTAASNTTATSTTATSYAATTGTHGGSHGGSANLTDSTNTTGHASPASPSPATTSPPSRTASTSASGRTPSAGAATSTAGAVQGVAGVGMGGFAGLLLGLLAAL</sequence>
<evidence type="ECO:0000256" key="1">
    <source>
        <dbReference type="ARBA" id="ARBA00004609"/>
    </source>
</evidence>
<evidence type="ECO:0000256" key="17">
    <source>
        <dbReference type="SAM" id="SignalP"/>
    </source>
</evidence>
<dbReference type="GO" id="GO:0005886">
    <property type="term" value="C:plasma membrane"/>
    <property type="evidence" value="ECO:0007669"/>
    <property type="project" value="UniProtKB-SubCell"/>
</dbReference>
<dbReference type="InterPro" id="IPR008427">
    <property type="entry name" value="Extracellular_membr_CFEM_dom"/>
</dbReference>
<feature type="compositionally biased region" description="Low complexity" evidence="16">
    <location>
        <begin position="135"/>
        <end position="170"/>
    </location>
</feature>
<feature type="chain" id="PRO_5009447281" description="CFEM domain-containing protein" evidence="17">
    <location>
        <begin position="17"/>
        <end position="199"/>
    </location>
</feature>
<keyword evidence="7" id="KW-0336">GPI-anchor</keyword>
<feature type="disulfide bond" evidence="15">
    <location>
        <begin position="39"/>
        <end position="46"/>
    </location>
</feature>
<evidence type="ECO:0000256" key="8">
    <source>
        <dbReference type="ARBA" id="ARBA00022723"/>
    </source>
</evidence>
<dbReference type="Proteomes" id="UP000178129">
    <property type="component" value="Unassembled WGS sequence"/>
</dbReference>
<evidence type="ECO:0000256" key="2">
    <source>
        <dbReference type="ARBA" id="ARBA00004613"/>
    </source>
</evidence>
<feature type="domain" description="CFEM" evidence="18">
    <location>
        <begin position="1"/>
        <end position="110"/>
    </location>
</feature>
<keyword evidence="4" id="KW-1003">Cell membrane</keyword>
<evidence type="ECO:0000256" key="4">
    <source>
        <dbReference type="ARBA" id="ARBA00022475"/>
    </source>
</evidence>
<dbReference type="GO" id="GO:0098552">
    <property type="term" value="C:side of membrane"/>
    <property type="evidence" value="ECO:0007669"/>
    <property type="project" value="UniProtKB-KW"/>
</dbReference>
<organism evidence="19 20">
    <name type="scientific">Rhynchosporium graminicola</name>
    <dbReference type="NCBI Taxonomy" id="2792576"/>
    <lineage>
        <taxon>Eukaryota</taxon>
        <taxon>Fungi</taxon>
        <taxon>Dikarya</taxon>
        <taxon>Ascomycota</taxon>
        <taxon>Pezizomycotina</taxon>
        <taxon>Leotiomycetes</taxon>
        <taxon>Helotiales</taxon>
        <taxon>Ploettnerulaceae</taxon>
        <taxon>Rhynchosporium</taxon>
    </lineage>
</organism>
<evidence type="ECO:0000256" key="11">
    <source>
        <dbReference type="ARBA" id="ARBA00023136"/>
    </source>
</evidence>
<name>A0A1E1LN54_9HELO</name>
<reference evidence="20" key="1">
    <citation type="submission" date="2016-03" db="EMBL/GenBank/DDBJ databases">
        <authorList>
            <person name="Ploux O."/>
        </authorList>
    </citation>
    <scope>NUCLEOTIDE SEQUENCE [LARGE SCALE GENOMIC DNA]</scope>
    <source>
        <strain evidence="20">UK7</strain>
    </source>
</reference>
<keyword evidence="14" id="KW-0449">Lipoprotein</keyword>
<evidence type="ECO:0000256" key="12">
    <source>
        <dbReference type="ARBA" id="ARBA00023157"/>
    </source>
</evidence>
<feature type="region of interest" description="Disordered" evidence="16">
    <location>
        <begin position="113"/>
        <end position="170"/>
    </location>
</feature>
<evidence type="ECO:0000313" key="20">
    <source>
        <dbReference type="Proteomes" id="UP000178129"/>
    </source>
</evidence>
<evidence type="ECO:0000256" key="13">
    <source>
        <dbReference type="ARBA" id="ARBA00023180"/>
    </source>
</evidence>
<dbReference type="GO" id="GO:0046872">
    <property type="term" value="F:metal ion binding"/>
    <property type="evidence" value="ECO:0007669"/>
    <property type="project" value="UniProtKB-UniRule"/>
</dbReference>
<evidence type="ECO:0000256" key="6">
    <source>
        <dbReference type="ARBA" id="ARBA00022617"/>
    </source>
</evidence>
<comment type="subcellular location">
    <subcellularLocation>
        <location evidence="1">Cell membrane</location>
        <topology evidence="1">Lipid-anchor</topology>
        <topology evidence="1">GPI-anchor</topology>
    </subcellularLocation>
    <subcellularLocation>
        <location evidence="2">Secreted</location>
    </subcellularLocation>
</comment>
<dbReference type="PROSITE" id="PS52012">
    <property type="entry name" value="CFEM"/>
    <property type="match status" value="1"/>
</dbReference>
<dbReference type="SMART" id="SM00747">
    <property type="entry name" value="CFEM"/>
    <property type="match status" value="1"/>
</dbReference>
<evidence type="ECO:0000259" key="18">
    <source>
        <dbReference type="PROSITE" id="PS52012"/>
    </source>
</evidence>
<keyword evidence="20" id="KW-1185">Reference proteome</keyword>
<evidence type="ECO:0000313" key="19">
    <source>
        <dbReference type="EMBL" id="CZT11932.1"/>
    </source>
</evidence>
<evidence type="ECO:0000256" key="7">
    <source>
        <dbReference type="ARBA" id="ARBA00022622"/>
    </source>
</evidence>
<keyword evidence="10 15" id="KW-0408">Iron</keyword>
<evidence type="ECO:0000256" key="15">
    <source>
        <dbReference type="PROSITE-ProRule" id="PRU01356"/>
    </source>
</evidence>
<comment type="caution">
    <text evidence="15">Lacks conserved residue(s) required for the propagation of feature annotation.</text>
</comment>
<evidence type="ECO:0000256" key="9">
    <source>
        <dbReference type="ARBA" id="ARBA00022729"/>
    </source>
</evidence>
<evidence type="ECO:0000256" key="3">
    <source>
        <dbReference type="ARBA" id="ARBA00010031"/>
    </source>
</evidence>
<evidence type="ECO:0000256" key="14">
    <source>
        <dbReference type="ARBA" id="ARBA00023288"/>
    </source>
</evidence>
<gene>
    <name evidence="19" type="ORF">RCO7_11402</name>
</gene>
<dbReference type="Pfam" id="PF05730">
    <property type="entry name" value="CFEM"/>
    <property type="match status" value="1"/>
</dbReference>
<feature type="binding site" description="axial binding residue" evidence="15">
    <location>
        <position position="43"/>
    </location>
    <ligand>
        <name>heme</name>
        <dbReference type="ChEBI" id="CHEBI:30413"/>
    </ligand>
    <ligandPart>
        <name>Fe</name>
        <dbReference type="ChEBI" id="CHEBI:18248"/>
    </ligandPart>
</feature>
<keyword evidence="12 15" id="KW-1015">Disulfide bond</keyword>
<keyword evidence="11" id="KW-0472">Membrane</keyword>
<dbReference type="InterPro" id="IPR051735">
    <property type="entry name" value="CFEM_domain"/>
</dbReference>
<keyword evidence="9 17" id="KW-0732">Signal</keyword>
<dbReference type="EMBL" id="FJUW01000065">
    <property type="protein sequence ID" value="CZT11932.1"/>
    <property type="molecule type" value="Genomic_DNA"/>
</dbReference>
<keyword evidence="5" id="KW-0964">Secreted</keyword>
<keyword evidence="8 15" id="KW-0479">Metal-binding</keyword>
<keyword evidence="13" id="KW-0325">Glycoprotein</keyword>
<keyword evidence="6 15" id="KW-0349">Heme</keyword>
<dbReference type="InParanoid" id="A0A1E1LN54"/>
<proteinExistence type="inferred from homology"/>
<comment type="similarity">
    <text evidence="3">Belongs to the RBT5 family.</text>
</comment>
<dbReference type="PANTHER" id="PTHR37928:SF2">
    <property type="entry name" value="GPI ANCHORED CFEM DOMAIN PROTEIN (AFU_ORTHOLOGUE AFUA_6G10580)"/>
    <property type="match status" value="1"/>
</dbReference>
<dbReference type="GO" id="GO:0005576">
    <property type="term" value="C:extracellular region"/>
    <property type="evidence" value="ECO:0007669"/>
    <property type="project" value="UniProtKB-SubCell"/>
</dbReference>
<evidence type="ECO:0000256" key="5">
    <source>
        <dbReference type="ARBA" id="ARBA00022525"/>
    </source>
</evidence>
<protein>
    <recommendedName>
        <fullName evidence="18">CFEM domain-containing protein</fullName>
    </recommendedName>
</protein>
<evidence type="ECO:0000256" key="16">
    <source>
        <dbReference type="SAM" id="MobiDB-lite"/>
    </source>
</evidence>
<comment type="caution">
    <text evidence="19">The sequence shown here is derived from an EMBL/GenBank/DDBJ whole genome shotgun (WGS) entry which is preliminary data.</text>
</comment>
<accession>A0A1E1LN54</accession>
<evidence type="ECO:0000256" key="10">
    <source>
        <dbReference type="ARBA" id="ARBA00023004"/>
    </source>
</evidence>
<dbReference type="AlphaFoldDB" id="A0A1E1LN54"/>
<dbReference type="PANTHER" id="PTHR37928">
    <property type="entry name" value="CFEM DOMAIN PROTEIN (AFU_ORTHOLOGUE AFUA_6G14090)"/>
    <property type="match status" value="1"/>
</dbReference>
<feature type="signal peptide" evidence="17">
    <location>
        <begin position="1"/>
        <end position="16"/>
    </location>
</feature>
<dbReference type="STRING" id="914237.A0A1E1LN54"/>